<feature type="non-terminal residue" evidence="1">
    <location>
        <position position="1"/>
    </location>
</feature>
<accession>A0ABC8KAC1</accession>
<comment type="caution">
    <text evidence="1">The sequence shown here is derived from an EMBL/GenBank/DDBJ whole genome shotgun (WGS) entry which is preliminary data.</text>
</comment>
<sequence>FLMDNVLGQSIGDIIRANFRHAHPNWTLTPDHVRITWFKCFAVSFSFFKKKLIHACIDSIYK</sequence>
<keyword evidence="2" id="KW-1185">Reference proteome</keyword>
<protein>
    <submittedName>
        <fullName evidence="1">Uncharacterized protein</fullName>
    </submittedName>
</protein>
<evidence type="ECO:0000313" key="2">
    <source>
        <dbReference type="Proteomes" id="UP001642260"/>
    </source>
</evidence>
<evidence type="ECO:0000313" key="1">
    <source>
        <dbReference type="EMBL" id="CAH8355613.1"/>
    </source>
</evidence>
<reference evidence="1 2" key="1">
    <citation type="submission" date="2022-03" db="EMBL/GenBank/DDBJ databases">
        <authorList>
            <person name="Macdonald S."/>
            <person name="Ahmed S."/>
            <person name="Newling K."/>
        </authorList>
    </citation>
    <scope>NUCLEOTIDE SEQUENCE [LARGE SCALE GENOMIC DNA]</scope>
</reference>
<organism evidence="1 2">
    <name type="scientific">Eruca vesicaria subsp. sativa</name>
    <name type="common">Garden rocket</name>
    <name type="synonym">Eruca sativa</name>
    <dbReference type="NCBI Taxonomy" id="29727"/>
    <lineage>
        <taxon>Eukaryota</taxon>
        <taxon>Viridiplantae</taxon>
        <taxon>Streptophyta</taxon>
        <taxon>Embryophyta</taxon>
        <taxon>Tracheophyta</taxon>
        <taxon>Spermatophyta</taxon>
        <taxon>Magnoliopsida</taxon>
        <taxon>eudicotyledons</taxon>
        <taxon>Gunneridae</taxon>
        <taxon>Pentapetalae</taxon>
        <taxon>rosids</taxon>
        <taxon>malvids</taxon>
        <taxon>Brassicales</taxon>
        <taxon>Brassicaceae</taxon>
        <taxon>Brassiceae</taxon>
        <taxon>Eruca</taxon>
    </lineage>
</organism>
<dbReference type="AlphaFoldDB" id="A0ABC8KAC1"/>
<name>A0ABC8KAC1_ERUVS</name>
<dbReference type="EMBL" id="CAKOAT010209711">
    <property type="protein sequence ID" value="CAH8355613.1"/>
    <property type="molecule type" value="Genomic_DNA"/>
</dbReference>
<gene>
    <name evidence="1" type="ORF">ERUC_LOCUS21368</name>
</gene>
<dbReference type="Proteomes" id="UP001642260">
    <property type="component" value="Unassembled WGS sequence"/>
</dbReference>
<feature type="non-terminal residue" evidence="1">
    <location>
        <position position="62"/>
    </location>
</feature>
<proteinExistence type="predicted"/>